<dbReference type="OrthoDB" id="20368at2759"/>
<dbReference type="PANTHER" id="PTHR12768">
    <property type="entry name" value="BECLIN 1"/>
    <property type="match status" value="1"/>
</dbReference>
<dbReference type="GO" id="GO:0043548">
    <property type="term" value="F:phosphatidylinositol 3-kinase binding"/>
    <property type="evidence" value="ECO:0007669"/>
    <property type="project" value="TreeGrafter"/>
</dbReference>
<feature type="domain" description="Atg6 BARA" evidence="4">
    <location>
        <begin position="368"/>
        <end position="542"/>
    </location>
</feature>
<feature type="compositionally biased region" description="Polar residues" evidence="3">
    <location>
        <begin position="129"/>
        <end position="154"/>
    </location>
</feature>
<feature type="region of interest" description="Disordered" evidence="3">
    <location>
        <begin position="168"/>
        <end position="215"/>
    </location>
</feature>
<dbReference type="STRING" id="92696.A0A4R0RNE8"/>
<evidence type="ECO:0000313" key="6">
    <source>
        <dbReference type="EMBL" id="TCD70320.1"/>
    </source>
</evidence>
<evidence type="ECO:0000256" key="3">
    <source>
        <dbReference type="SAM" id="MobiDB-lite"/>
    </source>
</evidence>
<dbReference type="GO" id="GO:0034272">
    <property type="term" value="C:phosphatidylinositol 3-kinase complex, class III, type II"/>
    <property type="evidence" value="ECO:0007669"/>
    <property type="project" value="TreeGrafter"/>
</dbReference>
<dbReference type="PANTHER" id="PTHR12768:SF4">
    <property type="entry name" value="BECLIN-1"/>
    <property type="match status" value="1"/>
</dbReference>
<dbReference type="Pfam" id="PF17675">
    <property type="entry name" value="APG6_N"/>
    <property type="match status" value="1"/>
</dbReference>
<comment type="similarity">
    <text evidence="1">Belongs to the beclin family.</text>
</comment>
<dbReference type="GO" id="GO:0000045">
    <property type="term" value="P:autophagosome assembly"/>
    <property type="evidence" value="ECO:0007669"/>
    <property type="project" value="TreeGrafter"/>
</dbReference>
<evidence type="ECO:0000259" key="4">
    <source>
        <dbReference type="Pfam" id="PF04111"/>
    </source>
</evidence>
<dbReference type="InterPro" id="IPR040455">
    <property type="entry name" value="Atg6_BARA"/>
</dbReference>
<dbReference type="Proteomes" id="UP000292702">
    <property type="component" value="Unassembled WGS sequence"/>
</dbReference>
<dbReference type="GO" id="GO:0006995">
    <property type="term" value="P:cellular response to nitrogen starvation"/>
    <property type="evidence" value="ECO:0007669"/>
    <property type="project" value="TreeGrafter"/>
</dbReference>
<proteinExistence type="inferred from homology"/>
<evidence type="ECO:0000259" key="5">
    <source>
        <dbReference type="Pfam" id="PF17675"/>
    </source>
</evidence>
<name>A0A4R0RNE8_9APHY</name>
<dbReference type="InterPro" id="IPR041691">
    <property type="entry name" value="Atg6/beclin_CC"/>
</dbReference>
<dbReference type="GO" id="GO:0034271">
    <property type="term" value="C:phosphatidylinositol 3-kinase complex, class III, type I"/>
    <property type="evidence" value="ECO:0007669"/>
    <property type="project" value="TreeGrafter"/>
</dbReference>
<accession>A0A4R0RNE8</accession>
<comment type="caution">
    <text evidence="6">The sequence shown here is derived from an EMBL/GenBank/DDBJ whole genome shotgun (WGS) entry which is preliminary data.</text>
</comment>
<feature type="compositionally biased region" description="Polar residues" evidence="3">
    <location>
        <begin position="205"/>
        <end position="215"/>
    </location>
</feature>
<feature type="domain" description="Atg6/beclin coiled-coil" evidence="5">
    <location>
        <begin position="234"/>
        <end position="365"/>
    </location>
</feature>
<reference evidence="6 7" key="1">
    <citation type="submission" date="2018-11" db="EMBL/GenBank/DDBJ databases">
        <title>Genome assembly of Steccherinum ochraceum LE-BIN_3174, the white-rot fungus of the Steccherinaceae family (The Residual Polyporoid clade, Polyporales, Basidiomycota).</title>
        <authorList>
            <person name="Fedorova T.V."/>
            <person name="Glazunova O.A."/>
            <person name="Landesman E.O."/>
            <person name="Moiseenko K.V."/>
            <person name="Psurtseva N.V."/>
            <person name="Savinova O.S."/>
            <person name="Shakhova N.V."/>
            <person name="Tyazhelova T.V."/>
            <person name="Vasina D.V."/>
        </authorList>
    </citation>
    <scope>NUCLEOTIDE SEQUENCE [LARGE SCALE GENOMIC DNA]</scope>
    <source>
        <strain evidence="6 7">LE-BIN_3174</strain>
    </source>
</reference>
<feature type="compositionally biased region" description="Polar residues" evidence="3">
    <location>
        <begin position="110"/>
        <end position="119"/>
    </location>
</feature>
<feature type="region of interest" description="Disordered" evidence="3">
    <location>
        <begin position="105"/>
        <end position="154"/>
    </location>
</feature>
<dbReference type="FunFam" id="1.10.418.40:FF:000006">
    <property type="entry name" value="Chromosome 12, whole genome shotgun sequence"/>
    <property type="match status" value="1"/>
</dbReference>
<dbReference type="EMBL" id="RWJN01000023">
    <property type="protein sequence ID" value="TCD70320.1"/>
    <property type="molecule type" value="Genomic_DNA"/>
</dbReference>
<protein>
    <submittedName>
        <fullName evidence="6">Autophagy protein 6</fullName>
    </submittedName>
</protein>
<gene>
    <name evidence="6" type="primary">ATG6</name>
    <name evidence="6" type="ORF">EIP91_003949</name>
</gene>
<dbReference type="Pfam" id="PF04111">
    <property type="entry name" value="APG6"/>
    <property type="match status" value="1"/>
</dbReference>
<evidence type="ECO:0000256" key="1">
    <source>
        <dbReference type="ARBA" id="ARBA00005965"/>
    </source>
</evidence>
<dbReference type="InterPro" id="IPR038274">
    <property type="entry name" value="Atg6/Beclin_C_sf"/>
</dbReference>
<dbReference type="GO" id="GO:0000423">
    <property type="term" value="P:mitophagy"/>
    <property type="evidence" value="ECO:0007669"/>
    <property type="project" value="TreeGrafter"/>
</dbReference>
<keyword evidence="2" id="KW-0175">Coiled coil</keyword>
<keyword evidence="7" id="KW-1185">Reference proteome</keyword>
<evidence type="ECO:0000313" key="7">
    <source>
        <dbReference type="Proteomes" id="UP000292702"/>
    </source>
</evidence>
<dbReference type="InterPro" id="IPR007243">
    <property type="entry name" value="Atg6/Beclin"/>
</dbReference>
<sequence length="547" mass="61296">MKVLNDLLWVAKCGRDDHIDAGVYSPQALWQQHSSHPHALRDVLSSLPYLHSRPYRRSLSAMNFVCQQCKHPLQLDASLVDLSPSAYDMIAASLPATSAHASHLSELDRLSNSPSTSLRNARHRLSKGPTASPSSPTVSQSKQHPATRSPVQPNESFVLLQDSVIRNIPSPLPSPSHAKKASVAKSRQNVPPAPQTPPPHEDVHQSNPSPLSHHLGSTTRLFNLLSSRTELDHPLCAECTHILLSNLTRQLEETKKERDGYIAFEKEVRKETERERDGPSKGEVEQKIEKLKEEERFAIDQLKAAESERAQLEHELRALESEEKALEEEEAEFWRVHNAHLLKSAEQASQLAALRAAYAADSATLEKLERTNVYNDAFCIGHDGVFGTINGLRLGRVPGVPVEWAEINAAWGQTLLLLYTIARKLDYTFENYRLVPMGSFSRIERVTGDKAAYELYGSGDLHLGRLLHNRRFDFAMVAFLDCLKQLVDYVKSQDPHVDFPHQIVKDKIGEASVKVQFSQEEAWTRALRHVLLALKILLKWATNGSNG</sequence>
<dbReference type="GO" id="GO:0045324">
    <property type="term" value="P:late endosome to vacuole transport"/>
    <property type="evidence" value="ECO:0007669"/>
    <property type="project" value="TreeGrafter"/>
</dbReference>
<dbReference type="GO" id="GO:0000407">
    <property type="term" value="C:phagophore assembly site"/>
    <property type="evidence" value="ECO:0007669"/>
    <property type="project" value="TreeGrafter"/>
</dbReference>
<evidence type="ECO:0000256" key="2">
    <source>
        <dbReference type="SAM" id="Coils"/>
    </source>
</evidence>
<organism evidence="6 7">
    <name type="scientific">Steccherinum ochraceum</name>
    <dbReference type="NCBI Taxonomy" id="92696"/>
    <lineage>
        <taxon>Eukaryota</taxon>
        <taxon>Fungi</taxon>
        <taxon>Dikarya</taxon>
        <taxon>Basidiomycota</taxon>
        <taxon>Agaricomycotina</taxon>
        <taxon>Agaricomycetes</taxon>
        <taxon>Polyporales</taxon>
        <taxon>Steccherinaceae</taxon>
        <taxon>Steccherinum</taxon>
    </lineage>
</organism>
<dbReference type="GO" id="GO:0030674">
    <property type="term" value="F:protein-macromolecule adaptor activity"/>
    <property type="evidence" value="ECO:0007669"/>
    <property type="project" value="TreeGrafter"/>
</dbReference>
<dbReference type="AlphaFoldDB" id="A0A4R0RNE8"/>
<dbReference type="Gene3D" id="1.10.418.40">
    <property type="entry name" value="Autophagy protein 6/Beclin 1"/>
    <property type="match status" value="1"/>
</dbReference>
<feature type="coiled-coil region" evidence="2">
    <location>
        <begin position="281"/>
        <end position="371"/>
    </location>
</feature>